<dbReference type="EMBL" id="JAWDJR010000024">
    <property type="protein sequence ID" value="KAK9952209.1"/>
    <property type="molecule type" value="Genomic_DNA"/>
</dbReference>
<gene>
    <name evidence="1" type="ORF">ABG768_018062</name>
</gene>
<comment type="caution">
    <text evidence="1">The sequence shown here is derived from an EMBL/GenBank/DDBJ whole genome shotgun (WGS) entry which is preliminary data.</text>
</comment>
<evidence type="ECO:0000313" key="2">
    <source>
        <dbReference type="Proteomes" id="UP001479290"/>
    </source>
</evidence>
<keyword evidence="2" id="KW-1185">Reference proteome</keyword>
<reference evidence="1 2" key="1">
    <citation type="submission" date="2024-05" db="EMBL/GenBank/DDBJ databases">
        <title>A high-quality chromosomal-level genome assembly of Topmouth culter (Culter alburnus).</title>
        <authorList>
            <person name="Zhao H."/>
        </authorList>
    </citation>
    <scope>NUCLEOTIDE SEQUENCE [LARGE SCALE GENOMIC DNA]</scope>
    <source>
        <strain evidence="1">CATC2023</strain>
        <tissue evidence="1">Muscle</tissue>
    </source>
</reference>
<dbReference type="AlphaFoldDB" id="A0AAW1YTF3"/>
<protein>
    <submittedName>
        <fullName evidence="1">Uncharacterized protein</fullName>
    </submittedName>
</protein>
<accession>A0AAW1YTF3</accession>
<evidence type="ECO:0000313" key="1">
    <source>
        <dbReference type="EMBL" id="KAK9952209.1"/>
    </source>
</evidence>
<sequence>MEAHHSPAVEGDAEIERFVSDFAVFMEVEGLNGSLLDVYRCTGDFYSLQHFRPQFDLLSKGWHAGDLDRSRTPVVRSHSRAVATHWRPSPVREPPDF</sequence>
<dbReference type="Proteomes" id="UP001479290">
    <property type="component" value="Unassembled WGS sequence"/>
</dbReference>
<organism evidence="1 2">
    <name type="scientific">Culter alburnus</name>
    <name type="common">Topmouth culter</name>
    <dbReference type="NCBI Taxonomy" id="194366"/>
    <lineage>
        <taxon>Eukaryota</taxon>
        <taxon>Metazoa</taxon>
        <taxon>Chordata</taxon>
        <taxon>Craniata</taxon>
        <taxon>Vertebrata</taxon>
        <taxon>Euteleostomi</taxon>
        <taxon>Actinopterygii</taxon>
        <taxon>Neopterygii</taxon>
        <taxon>Teleostei</taxon>
        <taxon>Ostariophysi</taxon>
        <taxon>Cypriniformes</taxon>
        <taxon>Xenocyprididae</taxon>
        <taxon>Xenocypridinae</taxon>
        <taxon>Culter</taxon>
    </lineage>
</organism>
<proteinExistence type="predicted"/>
<name>A0AAW1YTF3_CULAL</name>